<evidence type="ECO:0000313" key="2">
    <source>
        <dbReference type="EMBL" id="CAK9156876.1"/>
    </source>
</evidence>
<dbReference type="EMBL" id="CAUOFW020002919">
    <property type="protein sequence ID" value="CAK9156876.1"/>
    <property type="molecule type" value="Genomic_DNA"/>
</dbReference>
<sequence length="69" mass="7924">MKGVVVEFVGFAGHQTDGEFARHLLWNAVSLEKMIIDPRPRYLGREFETGIEVARKRAKELETELPLKL</sequence>
<dbReference type="Pfam" id="PF08387">
    <property type="entry name" value="FBD"/>
    <property type="match status" value="1"/>
</dbReference>
<comment type="caution">
    <text evidence="2">The sequence shown here is derived from an EMBL/GenBank/DDBJ whole genome shotgun (WGS) entry which is preliminary data.</text>
</comment>
<evidence type="ECO:0000259" key="1">
    <source>
        <dbReference type="Pfam" id="PF08387"/>
    </source>
</evidence>
<keyword evidence="3" id="KW-1185">Reference proteome</keyword>
<reference evidence="2 3" key="1">
    <citation type="submission" date="2024-02" db="EMBL/GenBank/DDBJ databases">
        <authorList>
            <person name="Vignale AGUSTIN F."/>
            <person name="Sosa J E."/>
            <person name="Modenutti C."/>
        </authorList>
    </citation>
    <scope>NUCLEOTIDE SEQUENCE [LARGE SCALE GENOMIC DNA]</scope>
</reference>
<evidence type="ECO:0000313" key="3">
    <source>
        <dbReference type="Proteomes" id="UP001642360"/>
    </source>
</evidence>
<dbReference type="AlphaFoldDB" id="A0ABC8SI54"/>
<proteinExistence type="predicted"/>
<dbReference type="InterPro" id="IPR006566">
    <property type="entry name" value="FBD"/>
</dbReference>
<gene>
    <name evidence="2" type="ORF">ILEXP_LOCUS25427</name>
</gene>
<organism evidence="2 3">
    <name type="scientific">Ilex paraguariensis</name>
    <name type="common">yerba mate</name>
    <dbReference type="NCBI Taxonomy" id="185542"/>
    <lineage>
        <taxon>Eukaryota</taxon>
        <taxon>Viridiplantae</taxon>
        <taxon>Streptophyta</taxon>
        <taxon>Embryophyta</taxon>
        <taxon>Tracheophyta</taxon>
        <taxon>Spermatophyta</taxon>
        <taxon>Magnoliopsida</taxon>
        <taxon>eudicotyledons</taxon>
        <taxon>Gunneridae</taxon>
        <taxon>Pentapetalae</taxon>
        <taxon>asterids</taxon>
        <taxon>campanulids</taxon>
        <taxon>Aquifoliales</taxon>
        <taxon>Aquifoliaceae</taxon>
        <taxon>Ilex</taxon>
    </lineage>
</organism>
<dbReference type="Proteomes" id="UP001642360">
    <property type="component" value="Unassembled WGS sequence"/>
</dbReference>
<protein>
    <recommendedName>
        <fullName evidence="1">FBD domain-containing protein</fullName>
    </recommendedName>
</protein>
<feature type="domain" description="FBD" evidence="1">
    <location>
        <begin position="6"/>
        <end position="36"/>
    </location>
</feature>
<accession>A0ABC8SI54</accession>
<name>A0ABC8SI54_9AQUA</name>